<organism evidence="3">
    <name type="scientific">candidate division CPR3 bacterium</name>
    <dbReference type="NCBI Taxonomy" id="2268181"/>
    <lineage>
        <taxon>Bacteria</taxon>
        <taxon>Bacteria division CPR3</taxon>
    </lineage>
</organism>
<dbReference type="GO" id="GO:0006235">
    <property type="term" value="P:dTTP biosynthetic process"/>
    <property type="evidence" value="ECO:0007669"/>
    <property type="project" value="UniProtKB-UniRule"/>
</dbReference>
<accession>A0A7C5URU6</accession>
<gene>
    <name evidence="1" type="primary">tmk</name>
    <name evidence="3" type="ORF">ENL96_02445</name>
</gene>
<comment type="catalytic activity">
    <reaction evidence="1">
        <text>dTMP + ATP = dTDP + ADP</text>
        <dbReference type="Rhea" id="RHEA:13517"/>
        <dbReference type="ChEBI" id="CHEBI:30616"/>
        <dbReference type="ChEBI" id="CHEBI:58369"/>
        <dbReference type="ChEBI" id="CHEBI:63528"/>
        <dbReference type="ChEBI" id="CHEBI:456216"/>
        <dbReference type="EC" id="2.7.4.9"/>
    </reaction>
</comment>
<name>A0A7C5URU6_UNCC3</name>
<keyword evidence="1 3" id="KW-0418">Kinase</keyword>
<dbReference type="Gene3D" id="3.40.50.300">
    <property type="entry name" value="P-loop containing nucleotide triphosphate hydrolases"/>
    <property type="match status" value="1"/>
</dbReference>
<reference evidence="3" key="1">
    <citation type="journal article" date="2020" name="mSystems">
        <title>Genome- and Community-Level Interaction Insights into Carbon Utilization and Element Cycling Functions of Hydrothermarchaeota in Hydrothermal Sediment.</title>
        <authorList>
            <person name="Zhou Z."/>
            <person name="Liu Y."/>
            <person name="Xu W."/>
            <person name="Pan J."/>
            <person name="Luo Z.H."/>
            <person name="Li M."/>
        </authorList>
    </citation>
    <scope>NUCLEOTIDE SEQUENCE [LARGE SCALE GENOMIC DNA]</scope>
    <source>
        <strain evidence="3">SpSt-1042</strain>
    </source>
</reference>
<dbReference type="CDD" id="cd01672">
    <property type="entry name" value="TMPK"/>
    <property type="match status" value="1"/>
</dbReference>
<evidence type="ECO:0000313" key="3">
    <source>
        <dbReference type="EMBL" id="HHR92348.1"/>
    </source>
</evidence>
<dbReference type="SUPFAM" id="SSF52540">
    <property type="entry name" value="P-loop containing nucleoside triphosphate hydrolases"/>
    <property type="match status" value="1"/>
</dbReference>
<dbReference type="InterPro" id="IPR027417">
    <property type="entry name" value="P-loop_NTPase"/>
</dbReference>
<dbReference type="GO" id="GO:0006233">
    <property type="term" value="P:dTDP biosynthetic process"/>
    <property type="evidence" value="ECO:0007669"/>
    <property type="project" value="InterPro"/>
</dbReference>
<keyword evidence="1" id="KW-0547">Nucleotide-binding</keyword>
<dbReference type="Pfam" id="PF02223">
    <property type="entry name" value="Thymidylate_kin"/>
    <property type="match status" value="1"/>
</dbReference>
<feature type="binding site" evidence="1">
    <location>
        <begin position="20"/>
        <end position="27"/>
    </location>
    <ligand>
        <name>ATP</name>
        <dbReference type="ChEBI" id="CHEBI:30616"/>
    </ligand>
</feature>
<dbReference type="InterPro" id="IPR018094">
    <property type="entry name" value="Thymidylate_kinase"/>
</dbReference>
<keyword evidence="1" id="KW-0067">ATP-binding</keyword>
<comment type="similarity">
    <text evidence="1">Belongs to the thymidylate kinase family.</text>
</comment>
<dbReference type="InterPro" id="IPR039430">
    <property type="entry name" value="Thymidylate_kin-like_dom"/>
</dbReference>
<dbReference type="AlphaFoldDB" id="A0A7C5URU6"/>
<sequence length="242" mass="27987">MKQDVETSHKLPGVKISFEGIDGSGKTTQTLLVQNHLERMGYKVFRAPDNSDASEENLDGKILSILRKEKDRFFRIGHPVTENLLLASRAAFIDKTITLSKLKSGYVVLADRDVDTFIAYGIPNLQDAYPNKKPEELMDWMISIVSIGRIHPDLTILFKPNLNQFLSRATVGIYKTNQKDNFSLEDWKFMEKIATYYERLKEIFPERILVFDITNKNKQEILEELLHTIIPFLEKRNVPKKK</sequence>
<feature type="domain" description="Thymidylate kinase-like" evidence="2">
    <location>
        <begin position="18"/>
        <end position="221"/>
    </location>
</feature>
<dbReference type="EMBL" id="DRVY01000072">
    <property type="protein sequence ID" value="HHR92348.1"/>
    <property type="molecule type" value="Genomic_DNA"/>
</dbReference>
<comment type="function">
    <text evidence="1">Phosphorylation of dTMP to form dTDP in both de novo and salvage pathways of dTTP synthesis.</text>
</comment>
<protein>
    <recommendedName>
        <fullName evidence="1">Thymidylate kinase</fullName>
        <ecNumber evidence="1">2.7.4.9</ecNumber>
    </recommendedName>
    <alternativeName>
        <fullName evidence="1">dTMP kinase</fullName>
    </alternativeName>
</protein>
<dbReference type="HAMAP" id="MF_00165">
    <property type="entry name" value="Thymidylate_kinase"/>
    <property type="match status" value="1"/>
</dbReference>
<dbReference type="EC" id="2.7.4.9" evidence="1"/>
<evidence type="ECO:0000259" key="2">
    <source>
        <dbReference type="Pfam" id="PF02223"/>
    </source>
</evidence>
<keyword evidence="1" id="KW-0545">Nucleotide biosynthesis</keyword>
<proteinExistence type="inferred from homology"/>
<dbReference type="GO" id="GO:0005524">
    <property type="term" value="F:ATP binding"/>
    <property type="evidence" value="ECO:0007669"/>
    <property type="project" value="UniProtKB-UniRule"/>
</dbReference>
<keyword evidence="1" id="KW-0808">Transferase</keyword>
<dbReference type="GO" id="GO:0004798">
    <property type="term" value="F:dTMP kinase activity"/>
    <property type="evidence" value="ECO:0007669"/>
    <property type="project" value="UniProtKB-UniRule"/>
</dbReference>
<comment type="caution">
    <text evidence="3">The sequence shown here is derived from an EMBL/GenBank/DDBJ whole genome shotgun (WGS) entry which is preliminary data.</text>
</comment>
<evidence type="ECO:0000256" key="1">
    <source>
        <dbReference type="HAMAP-Rule" id="MF_00165"/>
    </source>
</evidence>